<dbReference type="RefSeq" id="WP_345676886.1">
    <property type="nucleotide sequence ID" value="NZ_BAABHS010000013.1"/>
</dbReference>
<reference evidence="3" key="1">
    <citation type="journal article" date="2019" name="Int. J. Syst. Evol. Microbiol.">
        <title>The Global Catalogue of Microorganisms (GCM) 10K type strain sequencing project: providing services to taxonomists for standard genome sequencing and annotation.</title>
        <authorList>
            <consortium name="The Broad Institute Genomics Platform"/>
            <consortium name="The Broad Institute Genome Sequencing Center for Infectious Disease"/>
            <person name="Wu L."/>
            <person name="Ma J."/>
        </authorList>
    </citation>
    <scope>NUCLEOTIDE SEQUENCE [LARGE SCALE GENOMIC DNA]</scope>
    <source>
        <strain evidence="3">JCM 17986</strain>
    </source>
</reference>
<dbReference type="Proteomes" id="UP001500466">
    <property type="component" value="Unassembled WGS sequence"/>
</dbReference>
<evidence type="ECO:0000259" key="1">
    <source>
        <dbReference type="Pfam" id="PF04149"/>
    </source>
</evidence>
<dbReference type="InterPro" id="IPR007278">
    <property type="entry name" value="DUF397"/>
</dbReference>
<feature type="domain" description="DUF397" evidence="1">
    <location>
        <begin position="31"/>
        <end position="75"/>
    </location>
</feature>
<organism evidence="2 3">
    <name type="scientific">Yinghuangia aomiensis</name>
    <dbReference type="NCBI Taxonomy" id="676205"/>
    <lineage>
        <taxon>Bacteria</taxon>
        <taxon>Bacillati</taxon>
        <taxon>Actinomycetota</taxon>
        <taxon>Actinomycetes</taxon>
        <taxon>Kitasatosporales</taxon>
        <taxon>Streptomycetaceae</taxon>
        <taxon>Yinghuangia</taxon>
    </lineage>
</organism>
<keyword evidence="3" id="KW-1185">Reference proteome</keyword>
<name>A0ABP9HGA5_9ACTN</name>
<protein>
    <submittedName>
        <fullName evidence="2">DUF397 domain-containing protein</fullName>
    </submittedName>
</protein>
<evidence type="ECO:0000313" key="3">
    <source>
        <dbReference type="Proteomes" id="UP001500466"/>
    </source>
</evidence>
<accession>A0ABP9HGA5</accession>
<comment type="caution">
    <text evidence="2">The sequence shown here is derived from an EMBL/GenBank/DDBJ whole genome shotgun (WGS) entry which is preliminary data.</text>
</comment>
<evidence type="ECO:0000313" key="2">
    <source>
        <dbReference type="EMBL" id="GAA4970210.1"/>
    </source>
</evidence>
<dbReference type="EMBL" id="BAABHS010000013">
    <property type="protein sequence ID" value="GAA4970210.1"/>
    <property type="molecule type" value="Genomic_DNA"/>
</dbReference>
<sequence length="92" mass="10017">MATQEEMEAEKAELYARDISGAEWISYGEDTTGEGVVQTAEIGGGAVAMRNSAHPEGPVLRFTEGEWTAFVLGVRDGEFDLDRLAEPVPERD</sequence>
<proteinExistence type="predicted"/>
<dbReference type="Pfam" id="PF04149">
    <property type="entry name" value="DUF397"/>
    <property type="match status" value="1"/>
</dbReference>
<gene>
    <name evidence="2" type="ORF">GCM10023205_39620</name>
</gene>